<dbReference type="Gene3D" id="3.40.710.10">
    <property type="entry name" value="DD-peptidase/beta-lactamase superfamily"/>
    <property type="match status" value="1"/>
</dbReference>
<dbReference type="InterPro" id="IPR012338">
    <property type="entry name" value="Beta-lactam/transpept-like"/>
</dbReference>
<dbReference type="Proteomes" id="UP001165306">
    <property type="component" value="Unassembled WGS sequence"/>
</dbReference>
<feature type="active site" description="Proton acceptor" evidence="7">
    <location>
        <position position="65"/>
    </location>
</feature>
<evidence type="ECO:0000259" key="11">
    <source>
        <dbReference type="Pfam" id="PF00768"/>
    </source>
</evidence>
<organism evidence="12 13">
    <name type="scientific">Thermalbibacter longus</name>
    <dbReference type="NCBI Taxonomy" id="2951981"/>
    <lineage>
        <taxon>Bacteria</taxon>
        <taxon>Pseudomonadati</taxon>
        <taxon>Thermomicrobiota</taxon>
        <taxon>Thermomicrobia</taxon>
        <taxon>Thermomicrobiales</taxon>
        <taxon>Thermomicrobiaceae</taxon>
        <taxon>Thermalbibacter</taxon>
    </lineage>
</organism>
<dbReference type="PRINTS" id="PR00725">
    <property type="entry name" value="DADACBPTASE1"/>
</dbReference>
<dbReference type="GO" id="GO:0008360">
    <property type="term" value="P:regulation of cell shape"/>
    <property type="evidence" value="ECO:0007669"/>
    <property type="project" value="UniProtKB-KW"/>
</dbReference>
<dbReference type="AlphaFoldDB" id="A0AA41WA77"/>
<evidence type="ECO:0000256" key="9">
    <source>
        <dbReference type="RuleBase" id="RU004016"/>
    </source>
</evidence>
<dbReference type="GO" id="GO:0006508">
    <property type="term" value="P:proteolysis"/>
    <property type="evidence" value="ECO:0007669"/>
    <property type="project" value="InterPro"/>
</dbReference>
<evidence type="ECO:0000256" key="1">
    <source>
        <dbReference type="ARBA" id="ARBA00007164"/>
    </source>
</evidence>
<keyword evidence="5" id="KW-0573">Peptidoglycan synthesis</keyword>
<gene>
    <name evidence="12" type="ORF">NET02_04705</name>
</gene>
<feature type="active site" evidence="7">
    <location>
        <position position="116"/>
    </location>
</feature>
<dbReference type="GO" id="GO:0071555">
    <property type="term" value="P:cell wall organization"/>
    <property type="evidence" value="ECO:0007669"/>
    <property type="project" value="UniProtKB-KW"/>
</dbReference>
<dbReference type="RefSeq" id="WP_284056215.1">
    <property type="nucleotide sequence ID" value="NZ_JAMSLR010000002.1"/>
</dbReference>
<feature type="active site" description="Acyl-ester intermediate" evidence="7">
    <location>
        <position position="62"/>
    </location>
</feature>
<name>A0AA41WA77_9BACT</name>
<evidence type="ECO:0000256" key="10">
    <source>
        <dbReference type="SAM" id="SignalP"/>
    </source>
</evidence>
<evidence type="ECO:0000256" key="4">
    <source>
        <dbReference type="ARBA" id="ARBA00022960"/>
    </source>
</evidence>
<keyword evidence="3" id="KW-0378">Hydrolase</keyword>
<dbReference type="PANTHER" id="PTHR21581:SF33">
    <property type="entry name" value="D-ALANYL-D-ALANINE CARBOXYPEPTIDASE DACB"/>
    <property type="match status" value="1"/>
</dbReference>
<protein>
    <recommendedName>
        <fullName evidence="11">Peptidase S11 D-alanyl-D-alanine carboxypeptidase A N-terminal domain-containing protein</fullName>
    </recommendedName>
</protein>
<evidence type="ECO:0000256" key="5">
    <source>
        <dbReference type="ARBA" id="ARBA00022984"/>
    </source>
</evidence>
<dbReference type="SUPFAM" id="SSF56601">
    <property type="entry name" value="beta-lactamase/transpeptidase-like"/>
    <property type="match status" value="1"/>
</dbReference>
<keyword evidence="4" id="KW-0133">Cell shape</keyword>
<evidence type="ECO:0000256" key="6">
    <source>
        <dbReference type="ARBA" id="ARBA00023316"/>
    </source>
</evidence>
<evidence type="ECO:0000313" key="12">
    <source>
        <dbReference type="EMBL" id="MCM8748437.1"/>
    </source>
</evidence>
<feature type="signal peptide" evidence="10">
    <location>
        <begin position="1"/>
        <end position="24"/>
    </location>
</feature>
<accession>A0AA41WA77</accession>
<keyword evidence="13" id="KW-1185">Reference proteome</keyword>
<dbReference type="EMBL" id="JAMSLR010000002">
    <property type="protein sequence ID" value="MCM8748437.1"/>
    <property type="molecule type" value="Genomic_DNA"/>
</dbReference>
<evidence type="ECO:0000256" key="7">
    <source>
        <dbReference type="PIRSR" id="PIRSR618044-1"/>
    </source>
</evidence>
<sequence length="556" mass="60530">MGRWACVLAVLVALLALLPSQALAASPIPRPVVAATHWIVMDADTGQILDGARQRDRTAMASLTKVMTALVALERGDLDQRVQIVQSDLIGESTANLEAGQQVTLRTLLYGLLLRSGNDAAMAIARAVGGSPEGDDPPARARFVGWMNDKARELELADTHFVNPHGLDELGHYTTVYDLAVLTRAALANPTFVAMFGADRYEAEGFTYEHGNQLPKRYPGVIGGKTGWTDDAGLCLIEVAERAGHRLVVVLIGSTFEHWYDDAARLLDYGWVLLDPPASDEAAGRVFAWWRERVDGPVQAGLAQRTWLWGEPLGPVVHEPYAGTPDGWRRVQYFEKGRMEITDPLAVVDARWYVTGGRLAWELITGQRQVGLDEFSTLRPAELPVAGDPDSAGPTYADLRPLLSAPPLPAGSRVALRLGPDGLVRVDPSLERYEVTSGEPFPETGHGVASVFAAFLEARGPVLVNGSLREESLFNPALALVGLPITEAYWVTVPVGGQERDVLLQCFERRCLTFTPDNPPGWQVEMGNIGRHYKQWIESRALARPRAASSAASRDA</sequence>
<feature type="domain" description="Peptidase S11 D-alanyl-D-alanine carboxypeptidase A N-terminal" evidence="11">
    <location>
        <begin position="31"/>
        <end position="254"/>
    </location>
</feature>
<keyword evidence="6" id="KW-0961">Cell wall biogenesis/degradation</keyword>
<dbReference type="InterPro" id="IPR001967">
    <property type="entry name" value="Peptidase_S11_N"/>
</dbReference>
<evidence type="ECO:0000256" key="8">
    <source>
        <dbReference type="PIRSR" id="PIRSR618044-2"/>
    </source>
</evidence>
<comment type="similarity">
    <text evidence="1 9">Belongs to the peptidase S11 family.</text>
</comment>
<evidence type="ECO:0000256" key="3">
    <source>
        <dbReference type="ARBA" id="ARBA00022801"/>
    </source>
</evidence>
<comment type="caution">
    <text evidence="12">The sequence shown here is derived from an EMBL/GenBank/DDBJ whole genome shotgun (WGS) entry which is preliminary data.</text>
</comment>
<dbReference type="PANTHER" id="PTHR21581">
    <property type="entry name" value="D-ALANYL-D-ALANINE CARBOXYPEPTIDASE"/>
    <property type="match status" value="1"/>
</dbReference>
<proteinExistence type="inferred from homology"/>
<dbReference type="GO" id="GO:0009002">
    <property type="term" value="F:serine-type D-Ala-D-Ala carboxypeptidase activity"/>
    <property type="evidence" value="ECO:0007669"/>
    <property type="project" value="InterPro"/>
</dbReference>
<dbReference type="GO" id="GO:0009252">
    <property type="term" value="P:peptidoglycan biosynthetic process"/>
    <property type="evidence" value="ECO:0007669"/>
    <property type="project" value="UniProtKB-KW"/>
</dbReference>
<feature type="chain" id="PRO_5041278384" description="Peptidase S11 D-alanyl-D-alanine carboxypeptidase A N-terminal domain-containing protein" evidence="10">
    <location>
        <begin position="25"/>
        <end position="556"/>
    </location>
</feature>
<reference evidence="12" key="1">
    <citation type="submission" date="2022-06" db="EMBL/GenBank/DDBJ databases">
        <title>CFH 74404 Thermomicrobiaceae sp.</title>
        <authorList>
            <person name="Ming H."/>
            <person name="Li W.-J."/>
            <person name="Zhao Z."/>
        </authorList>
    </citation>
    <scope>NUCLEOTIDE SEQUENCE</scope>
    <source>
        <strain evidence="12">CFH 74404</strain>
    </source>
</reference>
<evidence type="ECO:0000313" key="13">
    <source>
        <dbReference type="Proteomes" id="UP001165306"/>
    </source>
</evidence>
<feature type="binding site" evidence="8">
    <location>
        <position position="225"/>
    </location>
    <ligand>
        <name>substrate</name>
    </ligand>
</feature>
<keyword evidence="2 10" id="KW-0732">Signal</keyword>
<dbReference type="InterPro" id="IPR018044">
    <property type="entry name" value="Peptidase_S11"/>
</dbReference>
<evidence type="ECO:0000256" key="2">
    <source>
        <dbReference type="ARBA" id="ARBA00022729"/>
    </source>
</evidence>
<dbReference type="Pfam" id="PF00768">
    <property type="entry name" value="Peptidase_S11"/>
    <property type="match status" value="1"/>
</dbReference>